<dbReference type="GO" id="GO:0000145">
    <property type="term" value="C:exocyst"/>
    <property type="evidence" value="ECO:0007669"/>
    <property type="project" value="InterPro"/>
</dbReference>
<keyword evidence="2 4" id="KW-0813">Transport</keyword>
<name>A0A316V0P4_9BASI</name>
<dbReference type="InterPro" id="IPR046364">
    <property type="entry name" value="Exo70_C"/>
</dbReference>
<reference evidence="7 8" key="1">
    <citation type="journal article" date="2018" name="Mol. Biol. Evol.">
        <title>Broad Genomic Sampling Reveals a Smut Pathogenic Ancestry of the Fungal Clade Ustilaginomycotina.</title>
        <authorList>
            <person name="Kijpornyongpan T."/>
            <person name="Mondo S.J."/>
            <person name="Barry K."/>
            <person name="Sandor L."/>
            <person name="Lee J."/>
            <person name="Lipzen A."/>
            <person name="Pangilinan J."/>
            <person name="LaButti K."/>
            <person name="Hainaut M."/>
            <person name="Henrissat B."/>
            <person name="Grigoriev I.V."/>
            <person name="Spatafora J.W."/>
            <person name="Aime M.C."/>
        </authorList>
    </citation>
    <scope>NUCLEOTIDE SEQUENCE [LARGE SCALE GENOMIC DNA]</scope>
    <source>
        <strain evidence="7 8">MCA 5214</strain>
    </source>
</reference>
<dbReference type="Proteomes" id="UP000245884">
    <property type="component" value="Unassembled WGS sequence"/>
</dbReference>
<dbReference type="STRING" id="1569628.A0A316V0P4"/>
<dbReference type="PANTHER" id="PTHR12542:SF41">
    <property type="entry name" value="EXOCYST COMPLEX COMPONENT 7"/>
    <property type="match status" value="1"/>
</dbReference>
<feature type="region of interest" description="Disordered" evidence="5">
    <location>
        <begin position="611"/>
        <end position="632"/>
    </location>
</feature>
<organism evidence="7 8">
    <name type="scientific">Jaminaea rosea</name>
    <dbReference type="NCBI Taxonomy" id="1569628"/>
    <lineage>
        <taxon>Eukaryota</taxon>
        <taxon>Fungi</taxon>
        <taxon>Dikarya</taxon>
        <taxon>Basidiomycota</taxon>
        <taxon>Ustilaginomycotina</taxon>
        <taxon>Exobasidiomycetes</taxon>
        <taxon>Microstromatales</taxon>
        <taxon>Microstromatales incertae sedis</taxon>
        <taxon>Jaminaea</taxon>
    </lineage>
</organism>
<evidence type="ECO:0000256" key="3">
    <source>
        <dbReference type="ARBA" id="ARBA00022483"/>
    </source>
</evidence>
<evidence type="ECO:0000259" key="6">
    <source>
        <dbReference type="Pfam" id="PF03081"/>
    </source>
</evidence>
<evidence type="ECO:0000256" key="2">
    <source>
        <dbReference type="ARBA" id="ARBA00022448"/>
    </source>
</evidence>
<sequence length="716" mass="78728">MTLGLAPRVGRRTESNTGSEVERLCLTNIVTKPYHQSSDQRCSPESTSTMSVSWQDNDDALAELELLAQNQRKLNQLTQRMTGILSGFDRRLASLEGTLLPIHHRTQTLNRVEKNVEATLEALQHTLGHFNVVDEEEPKILKGPDVHNVSSYLDTIDRLVRGLEYLKRSDLKSQEGVVRRMHDLIETGSRNLTTLLEEWVSAESVPISPEDYGPRGLPLPILSGSTLEAIIPIFSRLKTLPTNPSNGYAPFLAALSLYSDLRGSYLEQSIAPLGKRLVDFATDRVGNSNASRGAMMTAAFDAEGEDEGAYQRGSAGAKEWLAAILDLAENEHAILTNLLRGLTPPSSSSTIASTFSRLLRPVLRHFTATVTALQSHVRRNMSTHTLFSLDLIGALSDAQMRWNSVIVNAAGKGGGGNEDGIASSSDGSGAHALGEQLQSLRTSTMNVFIGFLNDVQSLPRQRESEVPSTNINEITYLCLTFLRQMCDYADVVAPLLATLGAGNWMMSSNTAPVLSLSINPGDQRGILSQYLCDTLATVLEALRARSRAIKQPSTASIFLLNNIGRLQRDLSMTSILSDYLGATGTELLQRSMGDARNAYLDAWRSVVSALQEDSGDGPGATTDNTSAKSQKEDAKQRFARFFEGLEDLERLHLAYPLSRDDDELRRGLRREVVSHMVLPAYRRFVARQMAAQFSSNPSKHMRPEGEVEDRLLRLFA</sequence>
<dbReference type="Gene3D" id="1.20.1280.170">
    <property type="entry name" value="Exocyst complex component Exo70"/>
    <property type="match status" value="1"/>
</dbReference>
<dbReference type="EMBL" id="KZ819662">
    <property type="protein sequence ID" value="PWN30121.1"/>
    <property type="molecule type" value="Genomic_DNA"/>
</dbReference>
<evidence type="ECO:0000313" key="8">
    <source>
        <dbReference type="Proteomes" id="UP000245884"/>
    </source>
</evidence>
<evidence type="ECO:0000313" key="7">
    <source>
        <dbReference type="EMBL" id="PWN30121.1"/>
    </source>
</evidence>
<dbReference type="GO" id="GO:0006887">
    <property type="term" value="P:exocytosis"/>
    <property type="evidence" value="ECO:0007669"/>
    <property type="project" value="UniProtKB-KW"/>
</dbReference>
<gene>
    <name evidence="7" type="ORF">BDZ90DRAFT_229148</name>
</gene>
<dbReference type="SUPFAM" id="SSF74788">
    <property type="entry name" value="Cullin repeat-like"/>
    <property type="match status" value="1"/>
</dbReference>
<dbReference type="GO" id="GO:0005935">
    <property type="term" value="C:cellular bud neck"/>
    <property type="evidence" value="ECO:0007669"/>
    <property type="project" value="UniProtKB-SubCell"/>
</dbReference>
<dbReference type="Pfam" id="PF03081">
    <property type="entry name" value="Exo70_C"/>
    <property type="match status" value="1"/>
</dbReference>
<dbReference type="Pfam" id="PF20669">
    <property type="entry name" value="Exo70_N"/>
    <property type="match status" value="1"/>
</dbReference>
<keyword evidence="4" id="KW-0653">Protein transport</keyword>
<accession>A0A316V0P4</accession>
<dbReference type="GO" id="GO:0015031">
    <property type="term" value="P:protein transport"/>
    <property type="evidence" value="ECO:0007669"/>
    <property type="project" value="UniProtKB-KW"/>
</dbReference>
<dbReference type="GO" id="GO:0005546">
    <property type="term" value="F:phosphatidylinositol-4,5-bisphosphate binding"/>
    <property type="evidence" value="ECO:0007669"/>
    <property type="project" value="InterPro"/>
</dbReference>
<protein>
    <recommendedName>
        <fullName evidence="4">Exocyst complex protein EXO70</fullName>
    </recommendedName>
</protein>
<evidence type="ECO:0000256" key="1">
    <source>
        <dbReference type="ARBA" id="ARBA00006756"/>
    </source>
</evidence>
<comment type="similarity">
    <text evidence="1 4">Belongs to the EXO70 family.</text>
</comment>
<comment type="subcellular location">
    <subcellularLocation>
        <location evidence="4">Bud</location>
    </subcellularLocation>
    <subcellularLocation>
        <location evidence="4">Bud neck</location>
    </subcellularLocation>
</comment>
<dbReference type="PANTHER" id="PTHR12542">
    <property type="entry name" value="EXOCYST COMPLEX PROTEIN EXO70"/>
    <property type="match status" value="1"/>
</dbReference>
<proteinExistence type="inferred from homology"/>
<dbReference type="OrthoDB" id="1922221at2759"/>
<evidence type="ECO:0000256" key="5">
    <source>
        <dbReference type="SAM" id="MobiDB-lite"/>
    </source>
</evidence>
<dbReference type="InterPro" id="IPR004140">
    <property type="entry name" value="Exo70"/>
</dbReference>
<dbReference type="InterPro" id="IPR016159">
    <property type="entry name" value="Cullin_repeat-like_dom_sf"/>
</dbReference>
<dbReference type="GeneID" id="37026760"/>
<feature type="domain" description="Exocyst complex subunit Exo70 C-terminal" evidence="6">
    <location>
        <begin position="321"/>
        <end position="702"/>
    </location>
</feature>
<evidence type="ECO:0000256" key="4">
    <source>
        <dbReference type="RuleBase" id="RU365026"/>
    </source>
</evidence>
<comment type="function">
    <text evidence="4">Involved in the secretory pathway as part of the exocyst complex which tethers secretory vesicles to the sites of exocytosis. Also plays a role in the assembly of the exocyst.</text>
</comment>
<dbReference type="RefSeq" id="XP_025364733.1">
    <property type="nucleotide sequence ID" value="XM_025504937.1"/>
</dbReference>
<keyword evidence="8" id="KW-1185">Reference proteome</keyword>
<dbReference type="AlphaFoldDB" id="A0A316V0P4"/>
<keyword evidence="3 4" id="KW-0268">Exocytosis</keyword>